<dbReference type="AlphaFoldDB" id="A0A5B1CE35"/>
<organism evidence="1 2">
    <name type="scientific">Rubripirellula obstinata</name>
    <dbReference type="NCBI Taxonomy" id="406547"/>
    <lineage>
        <taxon>Bacteria</taxon>
        <taxon>Pseudomonadati</taxon>
        <taxon>Planctomycetota</taxon>
        <taxon>Planctomycetia</taxon>
        <taxon>Pirellulales</taxon>
        <taxon>Pirellulaceae</taxon>
        <taxon>Rubripirellula</taxon>
    </lineage>
</organism>
<dbReference type="EMBL" id="VRLW01000001">
    <property type="protein sequence ID" value="KAA1258125.1"/>
    <property type="molecule type" value="Genomic_DNA"/>
</dbReference>
<reference evidence="1 2" key="1">
    <citation type="submission" date="2019-08" db="EMBL/GenBank/DDBJ databases">
        <title>Deep-cultivation of Planctomycetes and their phenomic and genomic characterization uncovers novel biology.</title>
        <authorList>
            <person name="Wiegand S."/>
            <person name="Jogler M."/>
            <person name="Boedeker C."/>
            <person name="Pinto D."/>
            <person name="Vollmers J."/>
            <person name="Rivas-Marin E."/>
            <person name="Kohn T."/>
            <person name="Peeters S.H."/>
            <person name="Heuer A."/>
            <person name="Rast P."/>
            <person name="Oberbeckmann S."/>
            <person name="Bunk B."/>
            <person name="Jeske O."/>
            <person name="Meyerdierks A."/>
            <person name="Storesund J.E."/>
            <person name="Kallscheuer N."/>
            <person name="Luecker S."/>
            <person name="Lage O.M."/>
            <person name="Pohl T."/>
            <person name="Merkel B.J."/>
            <person name="Hornburger P."/>
            <person name="Mueller R.-W."/>
            <person name="Bruemmer F."/>
            <person name="Labrenz M."/>
            <person name="Spormann A.M."/>
            <person name="Op Den Camp H."/>
            <person name="Overmann J."/>
            <person name="Amann R."/>
            <person name="Jetten M.S.M."/>
            <person name="Mascher T."/>
            <person name="Medema M.H."/>
            <person name="Devos D.P."/>
            <person name="Kaster A.-K."/>
            <person name="Ovreas L."/>
            <person name="Rohde M."/>
            <person name="Galperin M.Y."/>
            <person name="Jogler C."/>
        </authorList>
    </citation>
    <scope>NUCLEOTIDE SEQUENCE [LARGE SCALE GENOMIC DNA]</scope>
    <source>
        <strain evidence="1 2">LF1</strain>
    </source>
</reference>
<comment type="caution">
    <text evidence="1">The sequence shown here is derived from an EMBL/GenBank/DDBJ whole genome shotgun (WGS) entry which is preliminary data.</text>
</comment>
<proteinExistence type="predicted"/>
<dbReference type="Proteomes" id="UP000322699">
    <property type="component" value="Unassembled WGS sequence"/>
</dbReference>
<evidence type="ECO:0000313" key="1">
    <source>
        <dbReference type="EMBL" id="KAA1258125.1"/>
    </source>
</evidence>
<dbReference type="RefSeq" id="WP_068258917.1">
    <property type="nucleotide sequence ID" value="NZ_LWSK01000007.1"/>
</dbReference>
<dbReference type="OrthoDB" id="281660at2"/>
<sequence length="106" mass="12151">MSTRAILAIRLPDETILATYLHFDGYPDHVMPILTSGYVDPDEALELIQAGEIRSLSPRPELPKYFETSRRTNELKSADELMSLAQYLNAEHVYLMTEKGWTHQEV</sequence>
<name>A0A5B1CE35_9BACT</name>
<gene>
    <name evidence="1" type="ORF">LF1_06400</name>
</gene>
<accession>A0A5B1CE35</accession>
<evidence type="ECO:0000313" key="2">
    <source>
        <dbReference type="Proteomes" id="UP000322699"/>
    </source>
</evidence>
<keyword evidence="2" id="KW-1185">Reference proteome</keyword>
<protein>
    <submittedName>
        <fullName evidence="1">Uncharacterized protein</fullName>
    </submittedName>
</protein>